<organism evidence="1 2">
    <name type="scientific">Bacillus infantis</name>
    <dbReference type="NCBI Taxonomy" id="324767"/>
    <lineage>
        <taxon>Bacteria</taxon>
        <taxon>Bacillati</taxon>
        <taxon>Bacillota</taxon>
        <taxon>Bacilli</taxon>
        <taxon>Bacillales</taxon>
        <taxon>Bacillaceae</taxon>
        <taxon>Bacillus</taxon>
    </lineage>
</organism>
<dbReference type="PANTHER" id="PTHR10000:SF25">
    <property type="entry name" value="PHOSPHATASE YKRA-RELATED"/>
    <property type="match status" value="1"/>
</dbReference>
<dbReference type="Gene3D" id="3.40.50.1000">
    <property type="entry name" value="HAD superfamily/HAD-like"/>
    <property type="match status" value="1"/>
</dbReference>
<sequence>MSYKIIFFDVDGTITHHEDGSISDKMKETIFKLKEQGIKVAAATGRPLSLCREIEELGIDTFVTANGGYVKHRDQVIHKVTLDPQVIRDVAAFSLAENHGLSYFTEEFSTNGVQSEEILKTLKETLAFTDYPPFYENIHEQEVYLMCLYANEEMMKKYIHAFPDLFFQRWHPFIANVLQKEVSKSLAIMKVLEFFEIEPSEMVAFGDGNNDIDMLELAGLGIAMGNGTDELKAIADFVTRKSSEDGIGYALKKFGILE</sequence>
<protein>
    <submittedName>
        <fullName evidence="1">Cof-type HAD-IIB family hydrolase</fullName>
    </submittedName>
</protein>
<dbReference type="GO" id="GO:0005829">
    <property type="term" value="C:cytosol"/>
    <property type="evidence" value="ECO:0007669"/>
    <property type="project" value="TreeGrafter"/>
</dbReference>
<dbReference type="PROSITE" id="PS01229">
    <property type="entry name" value="COF_2"/>
    <property type="match status" value="1"/>
</dbReference>
<dbReference type="SFLD" id="SFLDG01140">
    <property type="entry name" value="C2.B:_Phosphomannomutase_and_P"/>
    <property type="match status" value="1"/>
</dbReference>
<dbReference type="PANTHER" id="PTHR10000">
    <property type="entry name" value="PHOSPHOSERINE PHOSPHATASE"/>
    <property type="match status" value="1"/>
</dbReference>
<dbReference type="InterPro" id="IPR036412">
    <property type="entry name" value="HAD-like_sf"/>
</dbReference>
<dbReference type="InterPro" id="IPR000150">
    <property type="entry name" value="Cof"/>
</dbReference>
<dbReference type="RefSeq" id="WP_148972939.1">
    <property type="nucleotide sequence ID" value="NZ_VTER01000001.1"/>
</dbReference>
<dbReference type="GO" id="GO:0016791">
    <property type="term" value="F:phosphatase activity"/>
    <property type="evidence" value="ECO:0007669"/>
    <property type="project" value="UniProtKB-ARBA"/>
</dbReference>
<name>A0A5D4RMA7_9BACI</name>
<dbReference type="Gene3D" id="3.30.1240.10">
    <property type="match status" value="1"/>
</dbReference>
<accession>A0A5D4RMA7</accession>
<dbReference type="NCBIfam" id="TIGR01484">
    <property type="entry name" value="HAD-SF-IIB"/>
    <property type="match status" value="1"/>
</dbReference>
<reference evidence="1 2" key="1">
    <citation type="submission" date="2019-08" db="EMBL/GenBank/DDBJ databases">
        <title>Bacillus genomes from the desert of Cuatro Cienegas, Coahuila.</title>
        <authorList>
            <person name="Olmedo-Alvarez G."/>
        </authorList>
    </citation>
    <scope>NUCLEOTIDE SEQUENCE [LARGE SCALE GENOMIC DNA]</scope>
    <source>
        <strain evidence="1 2">CH446_14T</strain>
    </source>
</reference>
<dbReference type="SFLD" id="SFLDS00003">
    <property type="entry name" value="Haloacid_Dehalogenase"/>
    <property type="match status" value="1"/>
</dbReference>
<dbReference type="NCBIfam" id="TIGR00099">
    <property type="entry name" value="Cof-subfamily"/>
    <property type="match status" value="1"/>
</dbReference>
<dbReference type="EMBL" id="VTER01000001">
    <property type="protein sequence ID" value="TYS51949.1"/>
    <property type="molecule type" value="Genomic_DNA"/>
</dbReference>
<evidence type="ECO:0000313" key="2">
    <source>
        <dbReference type="Proteomes" id="UP000322139"/>
    </source>
</evidence>
<dbReference type="SFLD" id="SFLDG01144">
    <property type="entry name" value="C2.B.4:_PGP_Like"/>
    <property type="match status" value="1"/>
</dbReference>
<dbReference type="Proteomes" id="UP000322139">
    <property type="component" value="Unassembled WGS sequence"/>
</dbReference>
<evidence type="ECO:0000313" key="1">
    <source>
        <dbReference type="EMBL" id="TYS51949.1"/>
    </source>
</evidence>
<dbReference type="Pfam" id="PF08282">
    <property type="entry name" value="Hydrolase_3"/>
    <property type="match status" value="1"/>
</dbReference>
<dbReference type="AlphaFoldDB" id="A0A5D4RMA7"/>
<comment type="caution">
    <text evidence="1">The sequence shown here is derived from an EMBL/GenBank/DDBJ whole genome shotgun (WGS) entry which is preliminary data.</text>
</comment>
<dbReference type="InterPro" id="IPR023214">
    <property type="entry name" value="HAD_sf"/>
</dbReference>
<keyword evidence="1" id="KW-0378">Hydrolase</keyword>
<dbReference type="GO" id="GO:0000287">
    <property type="term" value="F:magnesium ion binding"/>
    <property type="evidence" value="ECO:0007669"/>
    <property type="project" value="TreeGrafter"/>
</dbReference>
<gene>
    <name evidence="1" type="ORF">FZD51_00405</name>
</gene>
<dbReference type="SUPFAM" id="SSF56784">
    <property type="entry name" value="HAD-like"/>
    <property type="match status" value="1"/>
</dbReference>
<dbReference type="InterPro" id="IPR006379">
    <property type="entry name" value="HAD-SF_hydro_IIB"/>
</dbReference>
<proteinExistence type="predicted"/>